<evidence type="ECO:0000313" key="1">
    <source>
        <dbReference type="EMBL" id="KAF2104660.1"/>
    </source>
</evidence>
<proteinExistence type="predicted"/>
<organism evidence="1 2">
    <name type="scientific">Rhizodiscina lignyota</name>
    <dbReference type="NCBI Taxonomy" id="1504668"/>
    <lineage>
        <taxon>Eukaryota</taxon>
        <taxon>Fungi</taxon>
        <taxon>Dikarya</taxon>
        <taxon>Ascomycota</taxon>
        <taxon>Pezizomycotina</taxon>
        <taxon>Dothideomycetes</taxon>
        <taxon>Pleosporomycetidae</taxon>
        <taxon>Aulographales</taxon>
        <taxon>Rhizodiscinaceae</taxon>
        <taxon>Rhizodiscina</taxon>
    </lineage>
</organism>
<protein>
    <recommendedName>
        <fullName evidence="3">F-box domain-containing protein</fullName>
    </recommendedName>
</protein>
<keyword evidence="2" id="KW-1185">Reference proteome</keyword>
<comment type="caution">
    <text evidence="1">The sequence shown here is derived from an EMBL/GenBank/DDBJ whole genome shotgun (WGS) entry which is preliminary data.</text>
</comment>
<name>A0A9P4INA9_9PEZI</name>
<sequence>MAQSNTEVNELNLANLPVEIIRNILQYAVPYQEDLKFDQSFYLQFKLKKIAPSCPSRLAVLQVCKRLYQIGNDFVYGSNTFIFTFNAKIFENLHFKHRGWIRRFIRTDGNTPVSSFDRFPAGAARSLQRVRIEVEEDIRQGTHEIRECFSRFVWSMLESRALKSLHVRIQHTHDYTYWNQNGGIPYDLKDGSFDQARVQYIVLPLLDLYGLRTATIEGDVDEKFAKELARFMMVASEKKVARIQFRFKIQNLDWMKSPAILVANVNKWVT</sequence>
<dbReference type="AlphaFoldDB" id="A0A9P4INA9"/>
<dbReference type="EMBL" id="ML978121">
    <property type="protein sequence ID" value="KAF2104660.1"/>
    <property type="molecule type" value="Genomic_DNA"/>
</dbReference>
<gene>
    <name evidence="1" type="ORF">NA57DRAFT_51475</name>
</gene>
<reference evidence="1" key="1">
    <citation type="journal article" date="2020" name="Stud. Mycol.">
        <title>101 Dothideomycetes genomes: a test case for predicting lifestyles and emergence of pathogens.</title>
        <authorList>
            <person name="Haridas S."/>
            <person name="Albert R."/>
            <person name="Binder M."/>
            <person name="Bloem J."/>
            <person name="Labutti K."/>
            <person name="Salamov A."/>
            <person name="Andreopoulos B."/>
            <person name="Baker S."/>
            <person name="Barry K."/>
            <person name="Bills G."/>
            <person name="Bluhm B."/>
            <person name="Cannon C."/>
            <person name="Castanera R."/>
            <person name="Culley D."/>
            <person name="Daum C."/>
            <person name="Ezra D."/>
            <person name="Gonzalez J."/>
            <person name="Henrissat B."/>
            <person name="Kuo A."/>
            <person name="Liang C."/>
            <person name="Lipzen A."/>
            <person name="Lutzoni F."/>
            <person name="Magnuson J."/>
            <person name="Mondo S."/>
            <person name="Nolan M."/>
            <person name="Ohm R."/>
            <person name="Pangilinan J."/>
            <person name="Park H.-J."/>
            <person name="Ramirez L."/>
            <person name="Alfaro M."/>
            <person name="Sun H."/>
            <person name="Tritt A."/>
            <person name="Yoshinaga Y."/>
            <person name="Zwiers L.-H."/>
            <person name="Turgeon B."/>
            <person name="Goodwin S."/>
            <person name="Spatafora J."/>
            <person name="Crous P."/>
            <person name="Grigoriev I."/>
        </authorList>
    </citation>
    <scope>NUCLEOTIDE SEQUENCE</scope>
    <source>
        <strain evidence="1">CBS 133067</strain>
    </source>
</reference>
<evidence type="ECO:0000313" key="2">
    <source>
        <dbReference type="Proteomes" id="UP000799772"/>
    </source>
</evidence>
<evidence type="ECO:0008006" key="3">
    <source>
        <dbReference type="Google" id="ProtNLM"/>
    </source>
</evidence>
<dbReference type="Proteomes" id="UP000799772">
    <property type="component" value="Unassembled WGS sequence"/>
</dbReference>
<accession>A0A9P4INA9</accession>